<keyword evidence="1" id="KW-0472">Membrane</keyword>
<keyword evidence="1" id="KW-0812">Transmembrane</keyword>
<evidence type="ECO:0000313" key="4">
    <source>
        <dbReference type="Proteomes" id="UP000002280"/>
    </source>
</evidence>
<dbReference type="Bgee" id="ENSMODG00000041155">
    <property type="expression patterns" value="Expressed in blood and 12 other cell types or tissues"/>
</dbReference>
<evidence type="ECO:0000259" key="2">
    <source>
        <dbReference type="Pfam" id="PF11878"/>
    </source>
</evidence>
<dbReference type="AlphaFoldDB" id="A0A5F8H5U4"/>
<dbReference type="InParanoid" id="A0A5F8H5U4"/>
<proteinExistence type="predicted"/>
<feature type="transmembrane region" description="Helical" evidence="1">
    <location>
        <begin position="152"/>
        <end position="170"/>
    </location>
</feature>
<dbReference type="Pfam" id="PF11878">
    <property type="entry name" value="DOCK_C-D_N"/>
    <property type="match status" value="1"/>
</dbReference>
<name>A0A5F8H5U4_MONDO</name>
<reference evidence="3 4" key="1">
    <citation type="journal article" date="2007" name="Nature">
        <title>Genome of the marsupial Monodelphis domestica reveals innovation in non-coding sequences.</title>
        <authorList>
            <person name="Mikkelsen T.S."/>
            <person name="Wakefield M.J."/>
            <person name="Aken B."/>
            <person name="Amemiya C.T."/>
            <person name="Chang J.L."/>
            <person name="Duke S."/>
            <person name="Garber M."/>
            <person name="Gentles A.J."/>
            <person name="Goodstadt L."/>
            <person name="Heger A."/>
            <person name="Jurka J."/>
            <person name="Kamal M."/>
            <person name="Mauceli E."/>
            <person name="Searle S.M."/>
            <person name="Sharpe T."/>
            <person name="Baker M.L."/>
            <person name="Batzer M.A."/>
            <person name="Benos P.V."/>
            <person name="Belov K."/>
            <person name="Clamp M."/>
            <person name="Cook A."/>
            <person name="Cuff J."/>
            <person name="Das R."/>
            <person name="Davidow L."/>
            <person name="Deakin J.E."/>
            <person name="Fazzari M.J."/>
            <person name="Glass J.L."/>
            <person name="Grabherr M."/>
            <person name="Greally J.M."/>
            <person name="Gu W."/>
            <person name="Hore T.A."/>
            <person name="Huttley G.A."/>
            <person name="Kleber M."/>
            <person name="Jirtle R.L."/>
            <person name="Koina E."/>
            <person name="Lee J.T."/>
            <person name="Mahony S."/>
            <person name="Marra M.A."/>
            <person name="Miller R.D."/>
            <person name="Nicholls R.D."/>
            <person name="Oda M."/>
            <person name="Papenfuss A.T."/>
            <person name="Parra Z.E."/>
            <person name="Pollock D.D."/>
            <person name="Ray D.A."/>
            <person name="Schein J.E."/>
            <person name="Speed T.P."/>
            <person name="Thompson K."/>
            <person name="VandeBerg J.L."/>
            <person name="Wade C.M."/>
            <person name="Walker J.A."/>
            <person name="Waters P.D."/>
            <person name="Webber C."/>
            <person name="Weidman J.R."/>
            <person name="Xie X."/>
            <person name="Zody M.C."/>
            <person name="Baldwin J."/>
            <person name="Abdouelleil A."/>
            <person name="Abdulkadir J."/>
            <person name="Abebe A."/>
            <person name="Abera B."/>
            <person name="Abreu J."/>
            <person name="Acer S.C."/>
            <person name="Aftuck L."/>
            <person name="Alexander A."/>
            <person name="An P."/>
            <person name="Anderson E."/>
            <person name="Anderson S."/>
            <person name="Arachi H."/>
            <person name="Azer M."/>
            <person name="Bachantsang P."/>
            <person name="Barry A."/>
            <person name="Bayul T."/>
            <person name="Berlin A."/>
            <person name="Bessette D."/>
            <person name="Bloom T."/>
            <person name="Bloom T."/>
            <person name="Boguslavskiy L."/>
            <person name="Bonnet C."/>
            <person name="Boukhgalter B."/>
            <person name="Bourzgui I."/>
            <person name="Brown A."/>
            <person name="Cahill P."/>
            <person name="Channer S."/>
            <person name="Cheshatsang Y."/>
            <person name="Chuda L."/>
            <person name="Citroen M."/>
            <person name="Collymore A."/>
            <person name="Cooke P."/>
            <person name="Costello M."/>
            <person name="D'Aco K."/>
            <person name="Daza R."/>
            <person name="De Haan G."/>
            <person name="DeGray S."/>
            <person name="DeMaso C."/>
            <person name="Dhargay N."/>
            <person name="Dooley K."/>
            <person name="Dooley E."/>
            <person name="Doricent M."/>
            <person name="Dorje P."/>
            <person name="Dorjee K."/>
            <person name="Dupes A."/>
            <person name="Elong R."/>
            <person name="Falk J."/>
            <person name="Farina A."/>
            <person name="Faro S."/>
            <person name="Ferguson D."/>
            <person name="Fisher S."/>
            <person name="Foley C.D."/>
            <person name="Franke A."/>
            <person name="Friedrich D."/>
            <person name="Gadbois L."/>
            <person name="Gearin G."/>
            <person name="Gearin C.R."/>
            <person name="Giannoukos G."/>
            <person name="Goode T."/>
            <person name="Graham J."/>
            <person name="Grandbois E."/>
            <person name="Grewal S."/>
            <person name="Gyaltsen K."/>
            <person name="Hafez N."/>
            <person name="Hagos B."/>
            <person name="Hall J."/>
            <person name="Henson C."/>
            <person name="Hollinger A."/>
            <person name="Honan T."/>
            <person name="Huard M.D."/>
            <person name="Hughes L."/>
            <person name="Hurhula B."/>
            <person name="Husby M.E."/>
            <person name="Kamat A."/>
            <person name="Kanga B."/>
            <person name="Kashin S."/>
            <person name="Khazanovich D."/>
            <person name="Kisner P."/>
            <person name="Lance K."/>
            <person name="Lara M."/>
            <person name="Lee W."/>
            <person name="Lennon N."/>
            <person name="Letendre F."/>
            <person name="LeVine R."/>
            <person name="Lipovsky A."/>
            <person name="Liu X."/>
            <person name="Liu J."/>
            <person name="Liu S."/>
            <person name="Lokyitsang T."/>
            <person name="Lokyitsang Y."/>
            <person name="Lubonja R."/>
            <person name="Lui A."/>
            <person name="MacDonald P."/>
            <person name="Magnisalis V."/>
            <person name="Maru K."/>
            <person name="Matthews C."/>
            <person name="McCusker W."/>
            <person name="McDonough S."/>
            <person name="Mehta T."/>
            <person name="Meldrim J."/>
            <person name="Meneus L."/>
            <person name="Mihai O."/>
            <person name="Mihalev A."/>
            <person name="Mihova T."/>
            <person name="Mittelman R."/>
            <person name="Mlenga V."/>
            <person name="Montmayeur A."/>
            <person name="Mulrain L."/>
            <person name="Navidi A."/>
            <person name="Naylor J."/>
            <person name="Negash T."/>
            <person name="Nguyen T."/>
            <person name="Nguyen N."/>
            <person name="Nicol R."/>
            <person name="Norbu C."/>
            <person name="Norbu N."/>
            <person name="Novod N."/>
            <person name="O'Neill B."/>
            <person name="Osman S."/>
            <person name="Markiewicz E."/>
            <person name="Oyono O.L."/>
            <person name="Patti C."/>
            <person name="Phunkhang P."/>
            <person name="Pierre F."/>
            <person name="Priest M."/>
            <person name="Raghuraman S."/>
            <person name="Rege F."/>
            <person name="Reyes R."/>
            <person name="Rise C."/>
            <person name="Rogov P."/>
            <person name="Ross K."/>
            <person name="Ryan E."/>
            <person name="Settipalli S."/>
            <person name="Shea T."/>
            <person name="Sherpa N."/>
            <person name="Shi L."/>
            <person name="Shih D."/>
            <person name="Sparrow T."/>
            <person name="Spaulding J."/>
            <person name="Stalker J."/>
            <person name="Stange-Thomann N."/>
            <person name="Stavropoulos S."/>
            <person name="Stone C."/>
            <person name="Strader C."/>
            <person name="Tesfaye S."/>
            <person name="Thomson T."/>
            <person name="Thoulutsang Y."/>
            <person name="Thoulutsang D."/>
            <person name="Topham K."/>
            <person name="Topping I."/>
            <person name="Tsamla T."/>
            <person name="Vassiliev H."/>
            <person name="Vo A."/>
            <person name="Wangchuk T."/>
            <person name="Wangdi T."/>
            <person name="Weiand M."/>
            <person name="Wilkinson J."/>
            <person name="Wilson A."/>
            <person name="Yadav S."/>
            <person name="Young G."/>
            <person name="Yu Q."/>
            <person name="Zembek L."/>
            <person name="Zhong D."/>
            <person name="Zimmer A."/>
            <person name="Zwirko Z."/>
            <person name="Jaffe D.B."/>
            <person name="Alvarez P."/>
            <person name="Brockman W."/>
            <person name="Butler J."/>
            <person name="Chin C."/>
            <person name="Gnerre S."/>
            <person name="MacCallum I."/>
            <person name="Graves J.A."/>
            <person name="Ponting C.P."/>
            <person name="Breen M."/>
            <person name="Samollow P.B."/>
            <person name="Lander E.S."/>
            <person name="Lindblad-Toh K."/>
        </authorList>
    </citation>
    <scope>NUCLEOTIDE SEQUENCE [LARGE SCALE GENOMIC DNA]</scope>
</reference>
<feature type="domain" description="Dedicator of cytokinesis C/D N-terminal" evidence="2">
    <location>
        <begin position="59"/>
        <end position="129"/>
    </location>
</feature>
<evidence type="ECO:0000256" key="1">
    <source>
        <dbReference type="SAM" id="Phobius"/>
    </source>
</evidence>
<protein>
    <recommendedName>
        <fullName evidence="2">Dedicator of cytokinesis C/D N-terminal domain-containing protein</fullName>
    </recommendedName>
</protein>
<accession>A0A5F8H5U4</accession>
<dbReference type="STRING" id="13616.ENSMODP00000054586"/>
<feature type="transmembrane region" description="Helical" evidence="1">
    <location>
        <begin position="126"/>
        <end position="145"/>
    </location>
</feature>
<organism evidence="3 4">
    <name type="scientific">Monodelphis domestica</name>
    <name type="common">Gray short-tailed opossum</name>
    <dbReference type="NCBI Taxonomy" id="13616"/>
    <lineage>
        <taxon>Eukaryota</taxon>
        <taxon>Metazoa</taxon>
        <taxon>Chordata</taxon>
        <taxon>Craniata</taxon>
        <taxon>Vertebrata</taxon>
        <taxon>Euteleostomi</taxon>
        <taxon>Mammalia</taxon>
        <taxon>Metatheria</taxon>
        <taxon>Didelphimorphia</taxon>
        <taxon>Didelphidae</taxon>
        <taxon>Monodelphis</taxon>
    </lineage>
</organism>
<evidence type="ECO:0000313" key="3">
    <source>
        <dbReference type="Ensembl" id="ENSMODP00000054586.1"/>
    </source>
</evidence>
<reference evidence="3" key="3">
    <citation type="submission" date="2025-09" db="UniProtKB">
        <authorList>
            <consortium name="Ensembl"/>
        </authorList>
    </citation>
    <scope>IDENTIFICATION</scope>
</reference>
<dbReference type="InterPro" id="IPR021816">
    <property type="entry name" value="DOCK_C/D_N"/>
</dbReference>
<reference evidence="3" key="2">
    <citation type="submission" date="2025-08" db="UniProtKB">
        <authorList>
            <consortium name="Ensembl"/>
        </authorList>
    </citation>
    <scope>IDENTIFICATION</scope>
</reference>
<keyword evidence="1" id="KW-1133">Transmembrane helix</keyword>
<sequence length="189" mass="22354">MGCAASIVLLQAFRSVVQRNCPHICRRRQEEPSHEFLPLDSEDEMSRPRTLIIMQEKPRLLEPLDYETVIEELEKTYWNDPLRDLIFFPNDDFSTATISWDIQTLYSTVPEDAEHKAENLFVKEQFSYYFFAICEPVVFSIRFCISESINHLLFIIYLFVIVVHFCRIIFSHVQLFMTPFGIFLVTILE</sequence>
<dbReference type="GeneTree" id="ENSGT00940000157469"/>
<dbReference type="Proteomes" id="UP000002280">
    <property type="component" value="Chromosome 7"/>
</dbReference>
<dbReference type="Ensembl" id="ENSMODT00000070714.1">
    <property type="protein sequence ID" value="ENSMODP00000054586.1"/>
    <property type="gene ID" value="ENSMODG00000041155.1"/>
</dbReference>
<keyword evidence="4" id="KW-1185">Reference proteome</keyword>